<evidence type="ECO:0000259" key="4">
    <source>
        <dbReference type="PROSITE" id="PS51898"/>
    </source>
</evidence>
<dbReference type="STRING" id="762968.HMPREF9441_00744"/>
<dbReference type="RefSeq" id="WP_008617948.1">
    <property type="nucleotide sequence ID" value="NZ_JH376586.1"/>
</dbReference>
<dbReference type="OrthoDB" id="1493636at2"/>
<gene>
    <name evidence="5" type="ORF">HMPREF9441_00744</name>
</gene>
<dbReference type="GeneID" id="93556448"/>
<dbReference type="Gene3D" id="1.10.150.130">
    <property type="match status" value="1"/>
</dbReference>
<reference evidence="5 6" key="1">
    <citation type="submission" date="2011-03" db="EMBL/GenBank/DDBJ databases">
        <authorList>
            <person name="Weinstock G."/>
            <person name="Sodergren E."/>
            <person name="Clifton S."/>
            <person name="Fulton L."/>
            <person name="Fulton B."/>
            <person name="Courtney L."/>
            <person name="Fronick C."/>
            <person name="Harrison M."/>
            <person name="Strong C."/>
            <person name="Farmer C."/>
            <person name="Delahaunty K."/>
            <person name="Markovic C."/>
            <person name="Hall O."/>
            <person name="Minx P."/>
            <person name="Tomlinson C."/>
            <person name="Mitreva M."/>
            <person name="Hou S."/>
            <person name="Chen J."/>
            <person name="Wollam A."/>
            <person name="Pepin K.H."/>
            <person name="Johnson M."/>
            <person name="Bhonagiri V."/>
            <person name="Zhang X."/>
            <person name="Suruliraj S."/>
            <person name="Warren W."/>
            <person name="Chinwalla A."/>
            <person name="Mardis E.R."/>
            <person name="Wilson R.K."/>
        </authorList>
    </citation>
    <scope>NUCLEOTIDE SEQUENCE [LARGE SCALE GENOMIC DNA]</scope>
    <source>
        <strain evidence="5 6">YIT 11840</strain>
    </source>
</reference>
<dbReference type="HOGENOM" id="CLU_033139_2_0_10"/>
<sequence>MKTEMKVLLYIKRSGRDKDGFSPLMGRISVKGKVNSIAQFACKFKIDVRLWNATAQRCTGKSKVATMANREIERVLLLLQKRFNELSDIKDVVTAEEVRNVFQGLAETQDTIMKLYVEHNSDYALRVGVNRAVNTFYQYRNTCRILGAFLKEKYHVSDMPVKQLDESFIEAFDMYMRTVRRFMPRTILGHINRLKSVMMLAVFRGIVPFSQFKGYAPQKPAFKQMYLTEDELDKFANTTYDTPNRNFTRDMFLFSCWTGICYCDMRSLTAANLVKAEDGSMWIHTERQKTGTPECVRLMEIPLSIIEKYKGMDGNGKLLPMLTKESMNRHLKKMSVMCGINRPISFHQARHTFGSIICLSQGIPIETVSKIMGHRHITTTQRYAKVTQDKIDRDVDCLKDVIGGKFSLSGIDTAPSPILKDYSRRKVNPSVKQREYITKMMEE</sequence>
<dbReference type="InterPro" id="IPR011010">
    <property type="entry name" value="DNA_brk_join_enz"/>
</dbReference>
<dbReference type="GO" id="GO:0006310">
    <property type="term" value="P:DNA recombination"/>
    <property type="evidence" value="ECO:0007669"/>
    <property type="project" value="UniProtKB-KW"/>
</dbReference>
<dbReference type="Gene3D" id="1.10.443.10">
    <property type="entry name" value="Intergrase catalytic core"/>
    <property type="match status" value="1"/>
</dbReference>
<dbReference type="Pfam" id="PF13102">
    <property type="entry name" value="Phage_int_SAM_5"/>
    <property type="match status" value="1"/>
</dbReference>
<dbReference type="PANTHER" id="PTHR30349">
    <property type="entry name" value="PHAGE INTEGRASE-RELATED"/>
    <property type="match status" value="1"/>
</dbReference>
<keyword evidence="3" id="KW-0233">DNA recombination</keyword>
<proteinExistence type="inferred from homology"/>
<keyword evidence="6" id="KW-1185">Reference proteome</keyword>
<protein>
    <submittedName>
        <fullName evidence="5">Site-specific recombinase, phage integrase family</fullName>
    </submittedName>
</protein>
<dbReference type="PROSITE" id="PS51898">
    <property type="entry name" value="TYR_RECOMBINASE"/>
    <property type="match status" value="1"/>
</dbReference>
<dbReference type="GO" id="GO:0003677">
    <property type="term" value="F:DNA binding"/>
    <property type="evidence" value="ECO:0007669"/>
    <property type="project" value="UniProtKB-KW"/>
</dbReference>
<dbReference type="InterPro" id="IPR002104">
    <property type="entry name" value="Integrase_catalytic"/>
</dbReference>
<dbReference type="InterPro" id="IPR013762">
    <property type="entry name" value="Integrase-like_cat_sf"/>
</dbReference>
<dbReference type="InterPro" id="IPR035386">
    <property type="entry name" value="Arm-DNA-bind_5"/>
</dbReference>
<dbReference type="SUPFAM" id="SSF56349">
    <property type="entry name" value="DNA breaking-rejoining enzymes"/>
    <property type="match status" value="1"/>
</dbReference>
<dbReference type="PATRIC" id="fig|762968.3.peg.667"/>
<dbReference type="eggNOG" id="COG4974">
    <property type="taxonomic scope" value="Bacteria"/>
</dbReference>
<dbReference type="PANTHER" id="PTHR30349:SF64">
    <property type="entry name" value="PROPHAGE INTEGRASE INTD-RELATED"/>
    <property type="match status" value="1"/>
</dbReference>
<dbReference type="Pfam" id="PF17293">
    <property type="entry name" value="Arm-DNA-bind_5"/>
    <property type="match status" value="1"/>
</dbReference>
<evidence type="ECO:0000256" key="3">
    <source>
        <dbReference type="ARBA" id="ARBA00023172"/>
    </source>
</evidence>
<dbReference type="Pfam" id="PF00589">
    <property type="entry name" value="Phage_integrase"/>
    <property type="match status" value="1"/>
</dbReference>
<dbReference type="InterPro" id="IPR050090">
    <property type="entry name" value="Tyrosine_recombinase_XerCD"/>
</dbReference>
<evidence type="ECO:0000256" key="1">
    <source>
        <dbReference type="ARBA" id="ARBA00008857"/>
    </source>
</evidence>
<accession>G5SN17</accession>
<evidence type="ECO:0000313" key="5">
    <source>
        <dbReference type="EMBL" id="EHH01434.1"/>
    </source>
</evidence>
<evidence type="ECO:0000313" key="6">
    <source>
        <dbReference type="Proteomes" id="UP000003598"/>
    </source>
</evidence>
<dbReference type="Proteomes" id="UP000003598">
    <property type="component" value="Unassembled WGS sequence"/>
</dbReference>
<organism evidence="5 6">
    <name type="scientific">Paraprevotella clara YIT 11840</name>
    <dbReference type="NCBI Taxonomy" id="762968"/>
    <lineage>
        <taxon>Bacteria</taxon>
        <taxon>Pseudomonadati</taxon>
        <taxon>Bacteroidota</taxon>
        <taxon>Bacteroidia</taxon>
        <taxon>Bacteroidales</taxon>
        <taxon>Prevotellaceae</taxon>
        <taxon>Paraprevotella</taxon>
    </lineage>
</organism>
<dbReference type="InterPro" id="IPR010998">
    <property type="entry name" value="Integrase_recombinase_N"/>
</dbReference>
<feature type="domain" description="Tyr recombinase" evidence="4">
    <location>
        <begin position="222"/>
        <end position="396"/>
    </location>
</feature>
<comment type="similarity">
    <text evidence="1">Belongs to the 'phage' integrase family.</text>
</comment>
<dbReference type="GO" id="GO:0015074">
    <property type="term" value="P:DNA integration"/>
    <property type="evidence" value="ECO:0007669"/>
    <property type="project" value="InterPro"/>
</dbReference>
<evidence type="ECO:0000256" key="2">
    <source>
        <dbReference type="ARBA" id="ARBA00023125"/>
    </source>
</evidence>
<dbReference type="InterPro" id="IPR025269">
    <property type="entry name" value="SAM-like_dom"/>
</dbReference>
<dbReference type="EMBL" id="AFFY01000010">
    <property type="protein sequence ID" value="EHH01434.1"/>
    <property type="molecule type" value="Genomic_DNA"/>
</dbReference>
<dbReference type="AlphaFoldDB" id="G5SN17"/>
<dbReference type="CDD" id="cd01185">
    <property type="entry name" value="INTN1_C_like"/>
    <property type="match status" value="1"/>
</dbReference>
<comment type="caution">
    <text evidence="5">The sequence shown here is derived from an EMBL/GenBank/DDBJ whole genome shotgun (WGS) entry which is preliminary data.</text>
</comment>
<name>G5SN17_9BACT</name>
<keyword evidence="2" id="KW-0238">DNA-binding</keyword>